<name>A0A9X3A5H4_9PSEU</name>
<dbReference type="Pfam" id="PF13602">
    <property type="entry name" value="ADH_zinc_N_2"/>
    <property type="match status" value="1"/>
</dbReference>
<dbReference type="Gene3D" id="3.90.180.10">
    <property type="entry name" value="Medium-chain alcohol dehydrogenases, catalytic domain"/>
    <property type="match status" value="1"/>
</dbReference>
<gene>
    <name evidence="1" type="ORF">NZH93_43820</name>
</gene>
<keyword evidence="2" id="KW-1185">Reference proteome</keyword>
<dbReference type="AlphaFoldDB" id="A0A9X3A5H4"/>
<accession>A0A9X3A5H4</accession>
<evidence type="ECO:0000313" key="2">
    <source>
        <dbReference type="Proteomes" id="UP001141259"/>
    </source>
</evidence>
<proteinExistence type="predicted"/>
<evidence type="ECO:0000313" key="1">
    <source>
        <dbReference type="EMBL" id="MCS7483809.1"/>
    </source>
</evidence>
<sequence>MIRPAWSRSPTSPRPPTACTCHTCPPARPWAPPTHGLAIAVELAERGRLRIPVAGSFPLAEVAAAHALSETGHARGKIALLH</sequence>
<dbReference type="EMBL" id="JANYMP010000037">
    <property type="protein sequence ID" value="MCS7483809.1"/>
    <property type="molecule type" value="Genomic_DNA"/>
</dbReference>
<comment type="caution">
    <text evidence="1">The sequence shown here is derived from an EMBL/GenBank/DDBJ whole genome shotgun (WGS) entry which is preliminary data.</text>
</comment>
<reference evidence="1" key="1">
    <citation type="submission" date="2022-08" db="EMBL/GenBank/DDBJ databases">
        <authorList>
            <person name="Tistechok S."/>
            <person name="Samborskyy M."/>
            <person name="Roman I."/>
        </authorList>
    </citation>
    <scope>NUCLEOTIDE SEQUENCE</scope>
    <source>
        <strain evidence="1">DSM 103496</strain>
    </source>
</reference>
<protein>
    <submittedName>
        <fullName evidence="1">Zinc-binding dehydrogenase</fullName>
    </submittedName>
</protein>
<dbReference type="Proteomes" id="UP001141259">
    <property type="component" value="Unassembled WGS sequence"/>
</dbReference>
<organism evidence="1 2">
    <name type="scientific">Umezawaea endophytica</name>
    <dbReference type="NCBI Taxonomy" id="1654476"/>
    <lineage>
        <taxon>Bacteria</taxon>
        <taxon>Bacillati</taxon>
        <taxon>Actinomycetota</taxon>
        <taxon>Actinomycetes</taxon>
        <taxon>Pseudonocardiales</taxon>
        <taxon>Pseudonocardiaceae</taxon>
        <taxon>Umezawaea</taxon>
    </lineage>
</organism>